<dbReference type="AlphaFoldDB" id="E6PGU8"/>
<sequence>MNDGLEISLAALRANADALRALVAPTHAAFVVKGNAYGHGAPEVARAIESHARYLCVYTIDEALALRAAGIVAPLLILGPVPAASLRAALEHDCELPLWDERGYLHDLAAAARACGKTARVHVKINTGLNRFGIAAEECDALLDAVESVRNVEIVGVFSHLAAAEEIDSPYTQYQLARFTLARERVRARFPAAQQHIAASAAAMLWPQSRLDIARFGIALYGLWPSEQTQAAMRDSGLSLRPALSYRSQLVVTREIEAGEAIGYGCTFHAPRAMRIGVLPLGYADGIPRLLSNGGSFLVDGARCAILGRIAMNTTVLDLTHAPAAGVGAAVTLIGCDGNEEISADDWARWAQTISYEIVTRLPSSLPRTFTEL</sequence>
<dbReference type="PROSITE" id="PS00395">
    <property type="entry name" value="ALANINE_RACEMASE"/>
    <property type="match status" value="1"/>
</dbReference>
<name>E6PGU8_9ZZZZ</name>
<dbReference type="PANTHER" id="PTHR30511">
    <property type="entry name" value="ALANINE RACEMASE"/>
    <property type="match status" value="1"/>
</dbReference>
<comment type="cofactor">
    <cofactor evidence="1">
        <name>pyridoxal 5'-phosphate</name>
        <dbReference type="ChEBI" id="CHEBI:597326"/>
    </cofactor>
</comment>
<dbReference type="EMBL" id="CABL01000014">
    <property type="protein sequence ID" value="CBH75686.1"/>
    <property type="molecule type" value="Genomic_DNA"/>
</dbReference>
<dbReference type="GO" id="GO:0030632">
    <property type="term" value="P:D-alanine biosynthetic process"/>
    <property type="evidence" value="ECO:0007669"/>
    <property type="project" value="TreeGrafter"/>
</dbReference>
<dbReference type="SMART" id="SM01005">
    <property type="entry name" value="Ala_racemase_C"/>
    <property type="match status" value="1"/>
</dbReference>
<keyword evidence="3 5" id="KW-0413">Isomerase</keyword>
<dbReference type="GO" id="GO:0030170">
    <property type="term" value="F:pyridoxal phosphate binding"/>
    <property type="evidence" value="ECO:0007669"/>
    <property type="project" value="TreeGrafter"/>
</dbReference>
<evidence type="ECO:0000256" key="3">
    <source>
        <dbReference type="ARBA" id="ARBA00023235"/>
    </source>
</evidence>
<dbReference type="Gene3D" id="3.20.20.10">
    <property type="entry name" value="Alanine racemase"/>
    <property type="match status" value="1"/>
</dbReference>
<dbReference type="InterPro" id="IPR001608">
    <property type="entry name" value="Ala_racemase_N"/>
</dbReference>
<organism evidence="5">
    <name type="scientific">mine drainage metagenome</name>
    <dbReference type="NCBI Taxonomy" id="410659"/>
    <lineage>
        <taxon>unclassified sequences</taxon>
        <taxon>metagenomes</taxon>
        <taxon>ecological metagenomes</taxon>
    </lineage>
</organism>
<dbReference type="SUPFAM" id="SSF50621">
    <property type="entry name" value="Alanine racemase C-terminal domain-like"/>
    <property type="match status" value="1"/>
</dbReference>
<dbReference type="Pfam" id="PF00842">
    <property type="entry name" value="Ala_racemase_C"/>
    <property type="match status" value="1"/>
</dbReference>
<dbReference type="CDD" id="cd00430">
    <property type="entry name" value="PLPDE_III_AR"/>
    <property type="match status" value="1"/>
</dbReference>
<dbReference type="SUPFAM" id="SSF51419">
    <property type="entry name" value="PLP-binding barrel"/>
    <property type="match status" value="1"/>
</dbReference>
<proteinExistence type="inferred from homology"/>
<comment type="caution">
    <text evidence="5">The sequence shown here is derived from an EMBL/GenBank/DDBJ whole genome shotgun (WGS) entry which is preliminary data.</text>
</comment>
<dbReference type="PRINTS" id="PR00992">
    <property type="entry name" value="ALARACEMASE"/>
</dbReference>
<dbReference type="InterPro" id="IPR020622">
    <property type="entry name" value="Ala_racemase_pyridoxalP-BS"/>
</dbReference>
<dbReference type="FunFam" id="3.20.20.10:FF:000002">
    <property type="entry name" value="Alanine racemase"/>
    <property type="match status" value="1"/>
</dbReference>
<dbReference type="PANTHER" id="PTHR30511:SF0">
    <property type="entry name" value="ALANINE RACEMASE, CATABOLIC-RELATED"/>
    <property type="match status" value="1"/>
</dbReference>
<evidence type="ECO:0000256" key="2">
    <source>
        <dbReference type="ARBA" id="ARBA00022898"/>
    </source>
</evidence>
<reference evidence="5" key="1">
    <citation type="submission" date="2009-10" db="EMBL/GenBank/DDBJ databases">
        <title>Diversity of trophic interactions inside an arsenic-rich microbial ecosystem.</title>
        <authorList>
            <person name="Bertin P.N."/>
            <person name="Heinrich-Salmeron A."/>
            <person name="Pelletier E."/>
            <person name="Goulhen-Chollet F."/>
            <person name="Arsene-Ploetze F."/>
            <person name="Gallien S."/>
            <person name="Calteau A."/>
            <person name="Vallenet D."/>
            <person name="Casiot C."/>
            <person name="Chane-Woon-Ming B."/>
            <person name="Giloteaux L."/>
            <person name="Barakat M."/>
            <person name="Bonnefoy V."/>
            <person name="Bruneel O."/>
            <person name="Chandler M."/>
            <person name="Cleiss J."/>
            <person name="Duran R."/>
            <person name="Elbaz-Poulichet F."/>
            <person name="Fonknechten N."/>
            <person name="Lauga B."/>
            <person name="Mornico D."/>
            <person name="Ortet P."/>
            <person name="Schaeffer C."/>
            <person name="Siguier P."/>
            <person name="Alexander Thil Smith A."/>
            <person name="Van Dorsselaer A."/>
            <person name="Weissenbach J."/>
            <person name="Medigue C."/>
            <person name="Le Paslier D."/>
        </authorList>
    </citation>
    <scope>NUCLEOTIDE SEQUENCE</scope>
</reference>
<accession>E6PGU8</accession>
<dbReference type="GO" id="GO:0008784">
    <property type="term" value="F:alanine racemase activity"/>
    <property type="evidence" value="ECO:0007669"/>
    <property type="project" value="UniProtKB-EC"/>
</dbReference>
<dbReference type="Gene3D" id="2.40.37.10">
    <property type="entry name" value="Lyase, Ornithine Decarboxylase, Chain A, domain 1"/>
    <property type="match status" value="1"/>
</dbReference>
<feature type="domain" description="Alanine racemase C-terminal" evidence="4">
    <location>
        <begin position="243"/>
        <end position="371"/>
    </location>
</feature>
<evidence type="ECO:0000259" key="4">
    <source>
        <dbReference type="SMART" id="SM01005"/>
    </source>
</evidence>
<evidence type="ECO:0000313" key="5">
    <source>
        <dbReference type="EMBL" id="CBH75686.1"/>
    </source>
</evidence>
<dbReference type="InterPro" id="IPR029066">
    <property type="entry name" value="PLP-binding_barrel"/>
</dbReference>
<dbReference type="Pfam" id="PF01168">
    <property type="entry name" value="Ala_racemase_N"/>
    <property type="match status" value="1"/>
</dbReference>
<gene>
    <name evidence="5" type="ORF">CARN1_2549</name>
</gene>
<dbReference type="InterPro" id="IPR009006">
    <property type="entry name" value="Ala_racemase/Decarboxylase_C"/>
</dbReference>
<dbReference type="EC" id="5.1.1.1" evidence="5"/>
<keyword evidence="2" id="KW-0663">Pyridoxal phosphate</keyword>
<dbReference type="InterPro" id="IPR011079">
    <property type="entry name" value="Ala_racemase_C"/>
</dbReference>
<evidence type="ECO:0000256" key="1">
    <source>
        <dbReference type="ARBA" id="ARBA00001933"/>
    </source>
</evidence>
<dbReference type="InterPro" id="IPR000821">
    <property type="entry name" value="Ala_racemase"/>
</dbReference>
<dbReference type="GO" id="GO:0005829">
    <property type="term" value="C:cytosol"/>
    <property type="evidence" value="ECO:0007669"/>
    <property type="project" value="TreeGrafter"/>
</dbReference>
<protein>
    <submittedName>
        <fullName evidence="5">Putative D-alanine racemase</fullName>
        <ecNumber evidence="5">5.1.1.1</ecNumber>
    </submittedName>
</protein>
<dbReference type="HAMAP" id="MF_01201">
    <property type="entry name" value="Ala_racemase"/>
    <property type="match status" value="1"/>
</dbReference>
<dbReference type="NCBIfam" id="TIGR00492">
    <property type="entry name" value="alr"/>
    <property type="match status" value="1"/>
</dbReference>